<feature type="region of interest" description="Disordered" evidence="7">
    <location>
        <begin position="115"/>
        <end position="138"/>
    </location>
</feature>
<dbReference type="AlphaFoldDB" id="A0A0D9ZB30"/>
<keyword evidence="9" id="KW-1185">Reference proteome</keyword>
<keyword evidence="5 6" id="KW-0539">Nucleus</keyword>
<accession>A0A0D9ZB30</accession>
<dbReference type="HOGENOM" id="CLU_065504_0_0_1"/>
<dbReference type="PANTHER" id="PTHR12632">
    <property type="entry name" value="TRANSCRIPTION FACTOR NF-Y ALPHA-RELATED"/>
    <property type="match status" value="1"/>
</dbReference>
<name>A0A0D9ZB30_9ORYZ</name>
<dbReference type="Gramene" id="OGLUM03G28230.1">
    <property type="protein sequence ID" value="OGLUM03G28230.1"/>
    <property type="gene ID" value="OGLUM03G28230"/>
</dbReference>
<evidence type="ECO:0000256" key="1">
    <source>
        <dbReference type="ARBA" id="ARBA00004123"/>
    </source>
</evidence>
<evidence type="ECO:0000256" key="4">
    <source>
        <dbReference type="ARBA" id="ARBA00023163"/>
    </source>
</evidence>
<feature type="region of interest" description="Disordered" evidence="7">
    <location>
        <begin position="269"/>
        <end position="326"/>
    </location>
</feature>
<dbReference type="GO" id="GO:0005634">
    <property type="term" value="C:nucleus"/>
    <property type="evidence" value="ECO:0007669"/>
    <property type="project" value="UniProtKB-SubCell"/>
</dbReference>
<protein>
    <recommendedName>
        <fullName evidence="6">Nuclear transcription factor Y subunit</fullName>
    </recommendedName>
</protein>
<evidence type="ECO:0000256" key="3">
    <source>
        <dbReference type="ARBA" id="ARBA00023125"/>
    </source>
</evidence>
<dbReference type="SMART" id="SM00521">
    <property type="entry name" value="CBF"/>
    <property type="match status" value="1"/>
</dbReference>
<dbReference type="InterPro" id="IPR001289">
    <property type="entry name" value="NFYA"/>
</dbReference>
<dbReference type="GO" id="GO:0003677">
    <property type="term" value="F:DNA binding"/>
    <property type="evidence" value="ECO:0007669"/>
    <property type="project" value="UniProtKB-KW"/>
</dbReference>
<dbReference type="Gene3D" id="6.10.250.2430">
    <property type="match status" value="1"/>
</dbReference>
<dbReference type="Proteomes" id="UP000026961">
    <property type="component" value="Chromosome 3"/>
</dbReference>
<reference evidence="8" key="1">
    <citation type="submission" date="2015-04" db="UniProtKB">
        <authorList>
            <consortium name="EnsemblPlants"/>
        </authorList>
    </citation>
    <scope>IDENTIFICATION</scope>
</reference>
<keyword evidence="4 6" id="KW-0804">Transcription</keyword>
<reference evidence="8" key="2">
    <citation type="submission" date="2018-05" db="EMBL/GenBank/DDBJ databases">
        <title>OgluRS3 (Oryza glumaepatula Reference Sequence Version 3).</title>
        <authorList>
            <person name="Zhang J."/>
            <person name="Kudrna D."/>
            <person name="Lee S."/>
            <person name="Talag J."/>
            <person name="Welchert J."/>
            <person name="Wing R.A."/>
        </authorList>
    </citation>
    <scope>NUCLEOTIDE SEQUENCE [LARGE SCALE GENOMIC DNA]</scope>
</reference>
<dbReference type="PROSITE" id="PS51152">
    <property type="entry name" value="NFYA_HAP2_2"/>
    <property type="match status" value="1"/>
</dbReference>
<evidence type="ECO:0000256" key="7">
    <source>
        <dbReference type="SAM" id="MobiDB-lite"/>
    </source>
</evidence>
<keyword evidence="2 6" id="KW-0805">Transcription regulation</keyword>
<sequence length="390" mass="40722">MAIAVEEGLHLPPQAEILLDAIGGVAVACVLEPPCFSFSLSLSSARETTTTVAAAMLSFKQSHEGFGHVAAAGAGPQQQQQPWWAGSQLLYGEASPEEAALRDGGQFQVVPGGRAALDPAAPEPEKTAVPSMPKRGGGGGAPEVLKFSVFSGNLEPGDTGEKNREHSATIAMQSLLPEYNGHFELGLGQSMSGGRMLLPLNAPADAPIYVNAKQYEGILRRRRARAKAQRENRLVKGRKPYLHESRHRHAMRRARGSGGRFLNTKKEATAAGCGGSSKTPLASLVSPADVVHRPGSRGGGAGRASSLSGSDVSSPGGGMYDHHRHDDADAADHYNSIDHHLRTPFFTPLPIIMDSGGGGGDHASHSAAAVAAPFRWATAAGDGCCELLKA</sequence>
<proteinExistence type="inferred from homology"/>
<evidence type="ECO:0000256" key="2">
    <source>
        <dbReference type="ARBA" id="ARBA00023015"/>
    </source>
</evidence>
<dbReference type="PRINTS" id="PR00616">
    <property type="entry name" value="CCAATSUBUNTB"/>
</dbReference>
<dbReference type="eggNOG" id="KOG1561">
    <property type="taxonomic scope" value="Eukaryota"/>
</dbReference>
<dbReference type="STRING" id="40148.A0A0D9ZB30"/>
<dbReference type="EnsemblPlants" id="OGLUM03G28230.1">
    <property type="protein sequence ID" value="OGLUM03G28230.1"/>
    <property type="gene ID" value="OGLUM03G28230"/>
</dbReference>
<organism evidence="8">
    <name type="scientific">Oryza glumipatula</name>
    <dbReference type="NCBI Taxonomy" id="40148"/>
    <lineage>
        <taxon>Eukaryota</taxon>
        <taxon>Viridiplantae</taxon>
        <taxon>Streptophyta</taxon>
        <taxon>Embryophyta</taxon>
        <taxon>Tracheophyta</taxon>
        <taxon>Spermatophyta</taxon>
        <taxon>Magnoliopsida</taxon>
        <taxon>Liliopsida</taxon>
        <taxon>Poales</taxon>
        <taxon>Poaceae</taxon>
        <taxon>BOP clade</taxon>
        <taxon>Oryzoideae</taxon>
        <taxon>Oryzeae</taxon>
        <taxon>Oryzinae</taxon>
        <taxon>Oryza</taxon>
    </lineage>
</organism>
<evidence type="ECO:0000256" key="6">
    <source>
        <dbReference type="RuleBase" id="RU367155"/>
    </source>
</evidence>
<dbReference type="GO" id="GO:0003700">
    <property type="term" value="F:DNA-binding transcription factor activity"/>
    <property type="evidence" value="ECO:0007669"/>
    <property type="project" value="UniProtKB-UniRule"/>
</dbReference>
<comment type="subcellular location">
    <subcellularLocation>
        <location evidence="1 6">Nucleus</location>
    </subcellularLocation>
</comment>
<evidence type="ECO:0000256" key="5">
    <source>
        <dbReference type="ARBA" id="ARBA00023242"/>
    </source>
</evidence>
<evidence type="ECO:0000313" key="9">
    <source>
        <dbReference type="Proteomes" id="UP000026961"/>
    </source>
</evidence>
<comment type="function">
    <text evidence="6">Component of the sequence-specific heterotrimeric transcription factor (NF-Y) which specifically recognizes a 5'-CCAAT-3' box motif found in the promoters of its target genes.</text>
</comment>
<feature type="compositionally biased region" description="Low complexity" evidence="7">
    <location>
        <begin position="303"/>
        <end position="314"/>
    </location>
</feature>
<comment type="similarity">
    <text evidence="6">Belongs to the NFYA/HAP2 subunit family.</text>
</comment>
<evidence type="ECO:0000313" key="8">
    <source>
        <dbReference type="EnsemblPlants" id="OGLUM03G28230.1"/>
    </source>
</evidence>
<comment type="subunit">
    <text evidence="6">Heterotrimer.</text>
</comment>
<dbReference type="Pfam" id="PF02045">
    <property type="entry name" value="CBFB_NFYA"/>
    <property type="match status" value="1"/>
</dbReference>
<keyword evidence="3 6" id="KW-0238">DNA-binding</keyword>